<evidence type="ECO:0000313" key="10">
    <source>
        <dbReference type="Proteomes" id="UP000247465"/>
    </source>
</evidence>
<keyword evidence="4 7" id="KW-0812">Transmembrane</keyword>
<feature type="transmembrane region" description="Helical" evidence="7">
    <location>
        <begin position="744"/>
        <end position="766"/>
    </location>
</feature>
<feature type="transmembrane region" description="Helical" evidence="7">
    <location>
        <begin position="1073"/>
        <end position="1099"/>
    </location>
</feature>
<protein>
    <submittedName>
        <fullName evidence="9">Inner membrane ABC transporter permease protein YejB</fullName>
    </submittedName>
</protein>
<dbReference type="Gene3D" id="3.10.105.10">
    <property type="entry name" value="Dipeptide-binding Protein, Domain 3"/>
    <property type="match status" value="1"/>
</dbReference>
<keyword evidence="3" id="KW-1003">Cell membrane</keyword>
<comment type="similarity">
    <text evidence="7">Belongs to the binding-protein-dependent transport system permease family.</text>
</comment>
<dbReference type="PANTHER" id="PTHR30465:SF43">
    <property type="entry name" value="OLIGOPEPTIDE ABC TRANSPORTER, PERMEASE PROTEIN"/>
    <property type="match status" value="1"/>
</dbReference>
<dbReference type="Pfam" id="PF00528">
    <property type="entry name" value="BPD_transp_1"/>
    <property type="match status" value="1"/>
</dbReference>
<dbReference type="SUPFAM" id="SSF53850">
    <property type="entry name" value="Periplasmic binding protein-like II"/>
    <property type="match status" value="1"/>
</dbReference>
<dbReference type="Gene3D" id="1.10.3720.10">
    <property type="entry name" value="MetI-like"/>
    <property type="match status" value="1"/>
</dbReference>
<dbReference type="GO" id="GO:0055085">
    <property type="term" value="P:transmembrane transport"/>
    <property type="evidence" value="ECO:0007669"/>
    <property type="project" value="InterPro"/>
</dbReference>
<evidence type="ECO:0000256" key="7">
    <source>
        <dbReference type="RuleBase" id="RU363032"/>
    </source>
</evidence>
<dbReference type="InterPro" id="IPR000515">
    <property type="entry name" value="MetI-like"/>
</dbReference>
<reference evidence="9 10" key="1">
    <citation type="submission" date="2018-06" db="EMBL/GenBank/DDBJ databases">
        <title>Draft Genome Sequence of a Novel Marine Bacterium Related to the Verrucomicrobia.</title>
        <authorList>
            <person name="Vosseberg J."/>
            <person name="Martijn J."/>
            <person name="Ettema T.J.G."/>
        </authorList>
    </citation>
    <scope>NUCLEOTIDE SEQUENCE [LARGE SCALE GENOMIC DNA]</scope>
    <source>
        <strain evidence="9">TARA_B100001123</strain>
    </source>
</reference>
<evidence type="ECO:0000256" key="6">
    <source>
        <dbReference type="ARBA" id="ARBA00023136"/>
    </source>
</evidence>
<feature type="domain" description="ABC transmembrane type-1" evidence="8">
    <location>
        <begin position="879"/>
        <end position="1096"/>
    </location>
</feature>
<dbReference type="KEGG" id="mtar:DF168_00011"/>
<evidence type="ECO:0000256" key="1">
    <source>
        <dbReference type="ARBA" id="ARBA00004651"/>
    </source>
</evidence>
<dbReference type="InterPro" id="IPR035906">
    <property type="entry name" value="MetI-like_sf"/>
</dbReference>
<sequence length="1111" mass="124836">MIRRKLRAYLETGFVLLLFVASWVLLATLFSIGGNKGAPPLEDLSSNGWEASGLDQVAQDKGPVIWQDVDYTLGSNADWYPRNESPLLAELVARGELPHVDERVGEEPVVLKGVEGIGKYGGTWYSASTSFRRIAGMLEDTMCGPNLLRWSPMGYPLVPHIAKKVEVNDGNREYIIHLRKGMRWSDGHPYTADDILFFVDREAYEPEVGMQNSAQNLLIYRGKRAEVEKLDDLKVRIRFDAPNGLFRERLATWRGLPFCNTPAHYLKQYHPVDGNAKVIETTMKRYGMPSRRALYFFMKDPHNTEHPRLWPWLFRGYKANPPLSFVRNPYYFAVDTNGNQLPYIDRLFFDQKQKDLIGVAAAHGEFSYQSTNIGFGQFTLLMSDRNRGGYKVRQWFSTAGGSFVICFNLNHRIEESKPESRFKKKYLNNKIFRRALSVAINRPAIIHSLYAGITEPSQAAPPPDSPFFEPSLNHAFIKYDPSVANRLLDEIGLDKRDVDGFRTFPDGSSMHFFLDSPDHAAFPRGLLEFVAEDWAEVGVRVTPRQRAQRLFTLTYYSSLGDMLLGGGPIDFLPLINPQNYVPVLTSSFAPNYGKWMGRGGLFGSAEALLPGAEEPPPGHPVRRAMELYDEALQKSSLLEQVEIFRDVLKIAADNLWSINISTPAPVLAVVSNDMKNVPHRMRAGWEFLSPSNAGVETFYFSRSRDSPGAIKQIQQDILDPTPIYGKSDDSQTRVGDGGSNGGRIIAWIIKFLFITIIAGFVLMVCFRHPFVVRRLALIVPTLLVISVLIFVVIELPPGDLLDTYIANVEESGRVTGEQEIQDIKEMFLLDQPAYYRYLHWFGFRWFLTFKGEDRGLLQGNLGRSMYNFSSVNDLVGDRLLLTLCIGLSTVLFTWLMALPIGTYSAVRQYSLGDYFASLIVFFGMSMPNFLLALLLMYAGTKFFGIQVTGLFSPEFAGQPEWTISKAKDLLMHLWLPVLVVGIGGTGQMIRIMRANLLDELKKPYVMTARAKGVRPIKLILKYPVRLALNPFVSGLGTLFPQLISGGTIVALVLSLPTVGPLLLEGLMREDMYLAGSMLLILSLLSVVGTLISDLLLLVLDPRIRMEEAGSR</sequence>
<dbReference type="PANTHER" id="PTHR30465">
    <property type="entry name" value="INNER MEMBRANE ABC TRANSPORTER"/>
    <property type="match status" value="1"/>
</dbReference>
<keyword evidence="6 7" id="KW-0472">Membrane</keyword>
<dbReference type="InterPro" id="IPR000914">
    <property type="entry name" value="SBP_5_dom"/>
</dbReference>
<feature type="transmembrane region" description="Helical" evidence="7">
    <location>
        <begin position="973"/>
        <end position="992"/>
    </location>
</feature>
<proteinExistence type="inferred from homology"/>
<evidence type="ECO:0000256" key="4">
    <source>
        <dbReference type="ARBA" id="ARBA00022692"/>
    </source>
</evidence>
<dbReference type="PROSITE" id="PS50928">
    <property type="entry name" value="ABC_TM1"/>
    <property type="match status" value="1"/>
</dbReference>
<gene>
    <name evidence="9" type="primary">yejB_1</name>
    <name evidence="9" type="ORF">DF168_00011</name>
</gene>
<dbReference type="Gene3D" id="3.40.190.10">
    <property type="entry name" value="Periplasmic binding protein-like II"/>
    <property type="match status" value="1"/>
</dbReference>
<dbReference type="Pfam" id="PF00496">
    <property type="entry name" value="SBP_bac_5"/>
    <property type="match status" value="1"/>
</dbReference>
<dbReference type="AlphaFoldDB" id="A0A2Z4AAN8"/>
<dbReference type="EMBL" id="CP029803">
    <property type="protein sequence ID" value="AWT58839.1"/>
    <property type="molecule type" value="Genomic_DNA"/>
</dbReference>
<dbReference type="SUPFAM" id="SSF161098">
    <property type="entry name" value="MetI-like"/>
    <property type="match status" value="1"/>
</dbReference>
<feature type="transmembrane region" description="Helical" evidence="7">
    <location>
        <begin position="12"/>
        <end position="32"/>
    </location>
</feature>
<evidence type="ECO:0000313" key="9">
    <source>
        <dbReference type="EMBL" id="AWT58839.1"/>
    </source>
</evidence>
<feature type="transmembrane region" description="Helical" evidence="7">
    <location>
        <begin position="775"/>
        <end position="793"/>
    </location>
</feature>
<feature type="transmembrane region" description="Helical" evidence="7">
    <location>
        <begin position="879"/>
        <end position="902"/>
    </location>
</feature>
<comment type="subcellular location">
    <subcellularLocation>
        <location evidence="1 7">Cell membrane</location>
        <topology evidence="1 7">Multi-pass membrane protein</topology>
    </subcellularLocation>
</comment>
<dbReference type="GO" id="GO:0005886">
    <property type="term" value="C:plasma membrane"/>
    <property type="evidence" value="ECO:0007669"/>
    <property type="project" value="UniProtKB-SubCell"/>
</dbReference>
<dbReference type="Proteomes" id="UP000247465">
    <property type="component" value="Chromosome"/>
</dbReference>
<name>A0A2Z4AAN8_9BACT</name>
<dbReference type="CDD" id="cd08500">
    <property type="entry name" value="PBP2_NikA_DppA_OppA_like_4"/>
    <property type="match status" value="1"/>
</dbReference>
<feature type="transmembrane region" description="Helical" evidence="7">
    <location>
        <begin position="1026"/>
        <end position="1053"/>
    </location>
</feature>
<accession>A0A2Z4AAN8</accession>
<keyword evidence="2 7" id="KW-0813">Transport</keyword>
<evidence type="ECO:0000256" key="3">
    <source>
        <dbReference type="ARBA" id="ARBA00022475"/>
    </source>
</evidence>
<evidence type="ECO:0000256" key="5">
    <source>
        <dbReference type="ARBA" id="ARBA00022989"/>
    </source>
</evidence>
<evidence type="ECO:0000256" key="2">
    <source>
        <dbReference type="ARBA" id="ARBA00022448"/>
    </source>
</evidence>
<organism evidence="9 10">
    <name type="scientific">Candidatus Moanibacter tarae</name>
    <dbReference type="NCBI Taxonomy" id="2200854"/>
    <lineage>
        <taxon>Bacteria</taxon>
        <taxon>Pseudomonadati</taxon>
        <taxon>Verrucomicrobiota</taxon>
        <taxon>Opitutia</taxon>
        <taxon>Puniceicoccales</taxon>
        <taxon>Puniceicoccales incertae sedis</taxon>
        <taxon>Candidatus Moanibacter</taxon>
    </lineage>
</organism>
<feature type="transmembrane region" description="Helical" evidence="7">
    <location>
        <begin position="914"/>
        <end position="938"/>
    </location>
</feature>
<evidence type="ECO:0000259" key="8">
    <source>
        <dbReference type="PROSITE" id="PS50928"/>
    </source>
</evidence>
<keyword evidence="5 7" id="KW-1133">Transmembrane helix</keyword>